<evidence type="ECO:0000313" key="11">
    <source>
        <dbReference type="EMBL" id="ATW27383.1"/>
    </source>
</evidence>
<dbReference type="GO" id="GO:0015232">
    <property type="term" value="F:heme transmembrane transporter activity"/>
    <property type="evidence" value="ECO:0007669"/>
    <property type="project" value="InterPro"/>
</dbReference>
<dbReference type="PRINTS" id="PR01386">
    <property type="entry name" value="CCMCBIOGNSIS"/>
</dbReference>
<dbReference type="NCBIfam" id="TIGR03144">
    <property type="entry name" value="cytochr_II_ccsB"/>
    <property type="match status" value="1"/>
</dbReference>
<evidence type="ECO:0000256" key="1">
    <source>
        <dbReference type="ARBA" id="ARBA00004141"/>
    </source>
</evidence>
<evidence type="ECO:0000256" key="5">
    <source>
        <dbReference type="ARBA" id="ARBA00022748"/>
    </source>
</evidence>
<evidence type="ECO:0000256" key="3">
    <source>
        <dbReference type="ARBA" id="ARBA00016463"/>
    </source>
</evidence>
<feature type="domain" description="Cytochrome c assembly protein" evidence="10">
    <location>
        <begin position="75"/>
        <end position="273"/>
    </location>
</feature>
<feature type="transmembrane region" description="Helical" evidence="9">
    <location>
        <begin position="75"/>
        <end position="93"/>
    </location>
</feature>
<dbReference type="Pfam" id="PF01578">
    <property type="entry name" value="Cytochrom_C_asm"/>
    <property type="match status" value="1"/>
</dbReference>
<feature type="transmembrane region" description="Helical" evidence="9">
    <location>
        <begin position="141"/>
        <end position="163"/>
    </location>
</feature>
<dbReference type="Proteomes" id="UP000323521">
    <property type="component" value="Chromosome"/>
</dbReference>
<dbReference type="EMBL" id="CP017634">
    <property type="protein sequence ID" value="ATW27383.1"/>
    <property type="molecule type" value="Genomic_DNA"/>
</dbReference>
<dbReference type="OrthoDB" id="9814290at2"/>
<feature type="transmembrane region" description="Helical" evidence="9">
    <location>
        <begin position="221"/>
        <end position="236"/>
    </location>
</feature>
<dbReference type="GO" id="GO:0017004">
    <property type="term" value="P:cytochrome complex assembly"/>
    <property type="evidence" value="ECO:0007669"/>
    <property type="project" value="UniProtKB-KW"/>
</dbReference>
<dbReference type="GO" id="GO:0020037">
    <property type="term" value="F:heme binding"/>
    <property type="evidence" value="ECO:0007669"/>
    <property type="project" value="InterPro"/>
</dbReference>
<feature type="transmembrane region" description="Helical" evidence="9">
    <location>
        <begin position="15"/>
        <end position="33"/>
    </location>
</feature>
<keyword evidence="4 9" id="KW-0812">Transmembrane</keyword>
<feature type="transmembrane region" description="Helical" evidence="9">
    <location>
        <begin position="45"/>
        <end position="63"/>
    </location>
</feature>
<gene>
    <name evidence="11" type="ORF">DCMF_23865</name>
</gene>
<dbReference type="InterPro" id="IPR017562">
    <property type="entry name" value="Cyt_c_biogenesis_CcsA"/>
</dbReference>
<dbReference type="InterPro" id="IPR003557">
    <property type="entry name" value="Cyt_c_biogenesis_CcmC"/>
</dbReference>
<evidence type="ECO:0000313" key="12">
    <source>
        <dbReference type="Proteomes" id="UP000323521"/>
    </source>
</evidence>
<dbReference type="KEGG" id="fwa:DCMF_23865"/>
<reference evidence="11 12" key="1">
    <citation type="submission" date="2016-10" db="EMBL/GenBank/DDBJ databases">
        <title>Complete Genome Sequence of Peptococcaceae strain DCMF.</title>
        <authorList>
            <person name="Edwards R.J."/>
            <person name="Holland S.I."/>
            <person name="Deshpande N.P."/>
            <person name="Wong Y.K."/>
            <person name="Ertan H."/>
            <person name="Manefield M."/>
            <person name="Russell T.L."/>
            <person name="Lee M.J."/>
        </authorList>
    </citation>
    <scope>NUCLEOTIDE SEQUENCE [LARGE SCALE GENOMIC DNA]</scope>
    <source>
        <strain evidence="11 12">DCMF</strain>
    </source>
</reference>
<dbReference type="InterPro" id="IPR002541">
    <property type="entry name" value="Cyt_c_assembly"/>
</dbReference>
<keyword evidence="6 9" id="KW-1133">Transmembrane helix</keyword>
<dbReference type="PANTHER" id="PTHR30071">
    <property type="entry name" value="HEME EXPORTER PROTEIN C"/>
    <property type="match status" value="1"/>
</dbReference>
<keyword evidence="12" id="KW-1185">Reference proteome</keyword>
<organism evidence="11 12">
    <name type="scientific">Formimonas warabiya</name>
    <dbReference type="NCBI Taxonomy" id="1761012"/>
    <lineage>
        <taxon>Bacteria</taxon>
        <taxon>Bacillati</taxon>
        <taxon>Bacillota</taxon>
        <taxon>Clostridia</taxon>
        <taxon>Eubacteriales</taxon>
        <taxon>Peptococcaceae</taxon>
        <taxon>Candidatus Formimonas</taxon>
    </lineage>
</organism>
<comment type="subcellular location">
    <subcellularLocation>
        <location evidence="1">Membrane</location>
        <topology evidence="1">Multi-pass membrane protein</topology>
    </subcellularLocation>
</comment>
<accession>A0A3G1KXY8</accession>
<evidence type="ECO:0000256" key="4">
    <source>
        <dbReference type="ARBA" id="ARBA00022692"/>
    </source>
</evidence>
<dbReference type="GO" id="GO:0005886">
    <property type="term" value="C:plasma membrane"/>
    <property type="evidence" value="ECO:0007669"/>
    <property type="project" value="TreeGrafter"/>
</dbReference>
<dbReference type="AlphaFoldDB" id="A0A3G1KXY8"/>
<evidence type="ECO:0000256" key="6">
    <source>
        <dbReference type="ARBA" id="ARBA00022989"/>
    </source>
</evidence>
<name>A0A3G1KXY8_FORW1</name>
<keyword evidence="7" id="KW-0793">Thylakoid</keyword>
<evidence type="ECO:0000256" key="8">
    <source>
        <dbReference type="ARBA" id="ARBA00023136"/>
    </source>
</evidence>
<comment type="similarity">
    <text evidence="2">Belongs to the CcmC/CycZ/HelC family.</text>
</comment>
<feature type="transmembrane region" description="Helical" evidence="9">
    <location>
        <begin position="100"/>
        <end position="121"/>
    </location>
</feature>
<evidence type="ECO:0000256" key="2">
    <source>
        <dbReference type="ARBA" id="ARBA00005840"/>
    </source>
</evidence>
<dbReference type="PANTHER" id="PTHR30071:SF1">
    <property type="entry name" value="CYTOCHROME B_B6 PROTEIN-RELATED"/>
    <property type="match status" value="1"/>
</dbReference>
<sequence length="276" mass="31228">MPRSKRKGGSLVESIFNSVAYLFLILATFFSLLSLWKPNRFLEKASFGGVLTAFIFLTLFLGWRSWTLDRLPVTSLYEFVFLFSWGILVLYLFTWRKLKLNLYTFLTAFFNVLIFSVGNTFSAEARPLVPALQSVWLQFHVLTAILAYGGFGIACFLGIIYLIKGSKGGTEAAVSLGKRIDHLIYWSVAVGFSFLTLVIITGAVWAEQVWGSWWNWDPKETWALITWLIYAGYLHVRKTYGWQGKKGAILVIVGFVAVLFTLFGVTLLLHGVHSYG</sequence>
<keyword evidence="5" id="KW-0201">Cytochrome c-type biogenesis</keyword>
<protein>
    <recommendedName>
        <fullName evidence="3">Heme exporter protein C</fullName>
    </recommendedName>
</protein>
<evidence type="ECO:0000259" key="10">
    <source>
        <dbReference type="Pfam" id="PF01578"/>
    </source>
</evidence>
<evidence type="ECO:0000256" key="7">
    <source>
        <dbReference type="ARBA" id="ARBA00023078"/>
    </source>
</evidence>
<proteinExistence type="inferred from homology"/>
<feature type="transmembrane region" description="Helical" evidence="9">
    <location>
        <begin position="248"/>
        <end position="269"/>
    </location>
</feature>
<keyword evidence="8 9" id="KW-0472">Membrane</keyword>
<feature type="transmembrane region" description="Helical" evidence="9">
    <location>
        <begin position="183"/>
        <end position="206"/>
    </location>
</feature>
<dbReference type="InterPro" id="IPR045062">
    <property type="entry name" value="Cyt_c_biogenesis_CcsA/CcmC"/>
</dbReference>
<evidence type="ECO:0000256" key="9">
    <source>
        <dbReference type="SAM" id="Phobius"/>
    </source>
</evidence>